<proteinExistence type="predicted"/>
<keyword evidence="2" id="KW-1185">Reference proteome</keyword>
<sequence>MGLVPNAVVMIAPIDSDEDPSSMNLTQVIMAIAMMQQFVRQFCTNSVPRLTFASGSAVLAKALFDKYTDVDMMLTTPLDPRGMRASELKRRLKNLPGFEVASCFQDDLAKTEAYRAAILSEWQLLTDNKHDSDFHMPGKEKAGPLTFHREADPVNKDGKDFYDTHGRIDFKGGC</sequence>
<dbReference type="Proteomes" id="UP000007800">
    <property type="component" value="Unassembled WGS sequence"/>
</dbReference>
<protein>
    <submittedName>
        <fullName evidence="1">Uncharacterized protein</fullName>
    </submittedName>
</protein>
<gene>
    <name evidence="1" type="ORF">Pmar_PMAR018018</name>
</gene>
<dbReference type="AlphaFoldDB" id="C5KRS5"/>
<organism evidence="2">
    <name type="scientific">Perkinsus marinus (strain ATCC 50983 / TXsc)</name>
    <dbReference type="NCBI Taxonomy" id="423536"/>
    <lineage>
        <taxon>Eukaryota</taxon>
        <taxon>Sar</taxon>
        <taxon>Alveolata</taxon>
        <taxon>Perkinsozoa</taxon>
        <taxon>Perkinsea</taxon>
        <taxon>Perkinsida</taxon>
        <taxon>Perkinsidae</taxon>
        <taxon>Perkinsus</taxon>
    </lineage>
</organism>
<dbReference type="GeneID" id="9058964"/>
<dbReference type="OrthoDB" id="10290744at2759"/>
<dbReference type="EMBL" id="GG675931">
    <property type="protein sequence ID" value="EER12766.1"/>
    <property type="molecule type" value="Genomic_DNA"/>
</dbReference>
<name>C5KRS5_PERM5</name>
<dbReference type="RefSeq" id="XP_002780971.1">
    <property type="nucleotide sequence ID" value="XM_002780925.1"/>
</dbReference>
<accession>C5KRS5</accession>
<dbReference type="InParanoid" id="C5KRS5"/>
<reference evidence="1 2" key="1">
    <citation type="submission" date="2008-07" db="EMBL/GenBank/DDBJ databases">
        <authorList>
            <person name="El-Sayed N."/>
            <person name="Caler E."/>
            <person name="Inman J."/>
            <person name="Amedeo P."/>
            <person name="Hass B."/>
            <person name="Wortman J."/>
        </authorList>
    </citation>
    <scope>NUCLEOTIDE SEQUENCE [LARGE SCALE GENOMIC DNA]</scope>
    <source>
        <strain evidence="2">ATCC 50983 / TXsc</strain>
    </source>
</reference>
<evidence type="ECO:0000313" key="2">
    <source>
        <dbReference type="Proteomes" id="UP000007800"/>
    </source>
</evidence>
<evidence type="ECO:0000313" key="1">
    <source>
        <dbReference type="EMBL" id="EER12766.1"/>
    </source>
</evidence>